<accession>A0A6A5XGH9</accession>
<evidence type="ECO:0000256" key="1">
    <source>
        <dbReference type="SAM" id="SignalP"/>
    </source>
</evidence>
<organism evidence="2 3">
    <name type="scientific">Aaosphaeria arxii CBS 175.79</name>
    <dbReference type="NCBI Taxonomy" id="1450172"/>
    <lineage>
        <taxon>Eukaryota</taxon>
        <taxon>Fungi</taxon>
        <taxon>Dikarya</taxon>
        <taxon>Ascomycota</taxon>
        <taxon>Pezizomycotina</taxon>
        <taxon>Dothideomycetes</taxon>
        <taxon>Pleosporomycetidae</taxon>
        <taxon>Pleosporales</taxon>
        <taxon>Pleosporales incertae sedis</taxon>
        <taxon>Aaosphaeria</taxon>
    </lineage>
</organism>
<dbReference type="AlphaFoldDB" id="A0A6A5XGH9"/>
<feature type="signal peptide" evidence="1">
    <location>
        <begin position="1"/>
        <end position="18"/>
    </location>
</feature>
<feature type="chain" id="PRO_5025519960" evidence="1">
    <location>
        <begin position="19"/>
        <end position="71"/>
    </location>
</feature>
<dbReference type="Proteomes" id="UP000799778">
    <property type="component" value="Unassembled WGS sequence"/>
</dbReference>
<sequence length="71" mass="7834">MFKAVLPIILSLALLSLATPLPSTEKPETARLCTKICGGEDLTCAADGDWYPYNFEGSRCYACCKDVEKDW</sequence>
<evidence type="ECO:0000313" key="3">
    <source>
        <dbReference type="Proteomes" id="UP000799778"/>
    </source>
</evidence>
<dbReference type="EMBL" id="ML978073">
    <property type="protein sequence ID" value="KAF2011931.1"/>
    <property type="molecule type" value="Genomic_DNA"/>
</dbReference>
<dbReference type="RefSeq" id="XP_033380270.1">
    <property type="nucleotide sequence ID" value="XM_033522549.1"/>
</dbReference>
<protein>
    <submittedName>
        <fullName evidence="2">Uncharacterized protein</fullName>
    </submittedName>
</protein>
<gene>
    <name evidence="2" type="ORF">BU24DRAFT_266648</name>
</gene>
<proteinExistence type="predicted"/>
<name>A0A6A5XGH9_9PLEO</name>
<keyword evidence="3" id="KW-1185">Reference proteome</keyword>
<dbReference type="OrthoDB" id="10532204at2759"/>
<keyword evidence="1" id="KW-0732">Signal</keyword>
<evidence type="ECO:0000313" key="2">
    <source>
        <dbReference type="EMBL" id="KAF2011931.1"/>
    </source>
</evidence>
<dbReference type="GeneID" id="54279946"/>
<reference evidence="2" key="1">
    <citation type="journal article" date="2020" name="Stud. Mycol.">
        <title>101 Dothideomycetes genomes: a test case for predicting lifestyles and emergence of pathogens.</title>
        <authorList>
            <person name="Haridas S."/>
            <person name="Albert R."/>
            <person name="Binder M."/>
            <person name="Bloem J."/>
            <person name="Labutti K."/>
            <person name="Salamov A."/>
            <person name="Andreopoulos B."/>
            <person name="Baker S."/>
            <person name="Barry K."/>
            <person name="Bills G."/>
            <person name="Bluhm B."/>
            <person name="Cannon C."/>
            <person name="Castanera R."/>
            <person name="Culley D."/>
            <person name="Daum C."/>
            <person name="Ezra D."/>
            <person name="Gonzalez J."/>
            <person name="Henrissat B."/>
            <person name="Kuo A."/>
            <person name="Liang C."/>
            <person name="Lipzen A."/>
            <person name="Lutzoni F."/>
            <person name="Magnuson J."/>
            <person name="Mondo S."/>
            <person name="Nolan M."/>
            <person name="Ohm R."/>
            <person name="Pangilinan J."/>
            <person name="Park H.-J."/>
            <person name="Ramirez L."/>
            <person name="Alfaro M."/>
            <person name="Sun H."/>
            <person name="Tritt A."/>
            <person name="Yoshinaga Y."/>
            <person name="Zwiers L.-H."/>
            <person name="Turgeon B."/>
            <person name="Goodwin S."/>
            <person name="Spatafora J."/>
            <person name="Crous P."/>
            <person name="Grigoriev I."/>
        </authorList>
    </citation>
    <scope>NUCLEOTIDE SEQUENCE</scope>
    <source>
        <strain evidence="2">CBS 175.79</strain>
    </source>
</reference>